<evidence type="ECO:0000256" key="1">
    <source>
        <dbReference type="ARBA" id="ARBA00004123"/>
    </source>
</evidence>
<proteinExistence type="predicted"/>
<evidence type="ECO:0000256" key="5">
    <source>
        <dbReference type="ARBA" id="ARBA00023242"/>
    </source>
</evidence>
<keyword evidence="8" id="KW-1185">Reference proteome</keyword>
<reference evidence="7 8" key="2">
    <citation type="submission" date="2018-11" db="EMBL/GenBank/DDBJ databases">
        <authorList>
            <consortium name="Pathogen Informatics"/>
        </authorList>
    </citation>
    <scope>NUCLEOTIDE SEQUENCE [LARGE SCALE GENOMIC DNA]</scope>
</reference>
<reference evidence="9" key="1">
    <citation type="submission" date="2017-02" db="UniProtKB">
        <authorList>
            <consortium name="WormBaseParasite"/>
        </authorList>
    </citation>
    <scope>IDENTIFICATION</scope>
</reference>
<dbReference type="OMA" id="SLWIGRW"/>
<dbReference type="PANTHER" id="PTHR46062">
    <property type="entry name" value="STEROL REGULATORY ELEMENT-BINDING PROTEIN"/>
    <property type="match status" value="1"/>
</dbReference>
<dbReference type="GO" id="GO:0000978">
    <property type="term" value="F:RNA polymerase II cis-regulatory region sequence-specific DNA binding"/>
    <property type="evidence" value="ECO:0007669"/>
    <property type="project" value="TreeGrafter"/>
</dbReference>
<keyword evidence="4" id="KW-0804">Transcription</keyword>
<name>A0A0N4XFP1_NIPBR</name>
<evidence type="ECO:0000313" key="7">
    <source>
        <dbReference type="EMBL" id="VDL64734.1"/>
    </source>
</evidence>
<dbReference type="GO" id="GO:0005634">
    <property type="term" value="C:nucleus"/>
    <property type="evidence" value="ECO:0007669"/>
    <property type="project" value="UniProtKB-SubCell"/>
</dbReference>
<keyword evidence="3" id="KW-0238">DNA-binding</keyword>
<evidence type="ECO:0000313" key="8">
    <source>
        <dbReference type="Proteomes" id="UP000271162"/>
    </source>
</evidence>
<dbReference type="GO" id="GO:0000981">
    <property type="term" value="F:DNA-binding transcription factor activity, RNA polymerase II-specific"/>
    <property type="evidence" value="ECO:0007669"/>
    <property type="project" value="TreeGrafter"/>
</dbReference>
<dbReference type="AlphaFoldDB" id="A0A0N4XFP1"/>
<evidence type="ECO:0000313" key="9">
    <source>
        <dbReference type="WBParaSite" id="NBR_0000134301-mRNA-1"/>
    </source>
</evidence>
<accession>A0A0N4XFP1</accession>
<evidence type="ECO:0000256" key="6">
    <source>
        <dbReference type="SAM" id="SignalP"/>
    </source>
</evidence>
<protein>
    <submittedName>
        <fullName evidence="7 9">Uncharacterized protein</fullName>
    </submittedName>
</protein>
<feature type="signal peptide" evidence="6">
    <location>
        <begin position="1"/>
        <end position="17"/>
    </location>
</feature>
<dbReference type="STRING" id="27835.A0A0N4XFP1"/>
<dbReference type="Proteomes" id="UP000271162">
    <property type="component" value="Unassembled WGS sequence"/>
</dbReference>
<evidence type="ECO:0000256" key="4">
    <source>
        <dbReference type="ARBA" id="ARBA00023163"/>
    </source>
</evidence>
<evidence type="ECO:0000256" key="2">
    <source>
        <dbReference type="ARBA" id="ARBA00023015"/>
    </source>
</evidence>
<feature type="chain" id="PRO_5043124548" evidence="6">
    <location>
        <begin position="18"/>
        <end position="588"/>
    </location>
</feature>
<dbReference type="EMBL" id="UYSL01001022">
    <property type="protein sequence ID" value="VDL64734.1"/>
    <property type="molecule type" value="Genomic_DNA"/>
</dbReference>
<evidence type="ECO:0000256" key="3">
    <source>
        <dbReference type="ARBA" id="ARBA00023125"/>
    </source>
</evidence>
<dbReference type="PANTHER" id="PTHR46062:SF1">
    <property type="entry name" value="LP12374P"/>
    <property type="match status" value="1"/>
</dbReference>
<comment type="subcellular location">
    <subcellularLocation>
        <location evidence="1">Nucleus</location>
    </subcellularLocation>
</comment>
<gene>
    <name evidence="7" type="ORF">NBR_LOCUS1344</name>
</gene>
<organism evidence="9">
    <name type="scientific">Nippostrongylus brasiliensis</name>
    <name type="common">Rat hookworm</name>
    <dbReference type="NCBI Taxonomy" id="27835"/>
    <lineage>
        <taxon>Eukaryota</taxon>
        <taxon>Metazoa</taxon>
        <taxon>Ecdysozoa</taxon>
        <taxon>Nematoda</taxon>
        <taxon>Chromadorea</taxon>
        <taxon>Rhabditida</taxon>
        <taxon>Rhabditina</taxon>
        <taxon>Rhabditomorpha</taxon>
        <taxon>Strongyloidea</taxon>
        <taxon>Heligmosomidae</taxon>
        <taxon>Nippostrongylus</taxon>
    </lineage>
</organism>
<sequence length="588" mass="66627">MLMWNPLSFLTASSTAAASQGGFSAALPTGGRVISESDDAFDNYLTANEWWQTQVIQPCFVWSVNIFVVVCVLTRLLVYGEPVQDFKSRSWRVFLSVRSRAREESELGNVREAQRQYIECLQILKRPLPLAGVEQALSVVWQIIRHTLNSLWIGRWFSRRKRDAGKPVTVVCKSHAHTAVIYHKMHQLHLLGVDESTEGVSGLYLALSAVNLAESAGASTDGLPRNVFADIYIAAAIRARLCLPPFLASIFSPYFYRRARRHVRRADEDTVNGLLWVFHPLSREFLSDVEAVRAVLTAKSTSLAPIVGECRVDVLPRLRAAFKLRLLTLLVSELSGENDGKEIDVVDVSRLLISISTAGSLPKKENDWGDATCTWWAHLVTCALFWKTGMREKAKQHYAVVRRCPQELLNNPLALALGHAFCCRKLCINDRESVNFGKFVFIHARKALEQLRTVCARGTAPEVSQLEDTLKRLAYEWIMSSLLDAWRQDLEAEKPYWCQLVKGDYKTLYQEACNHYTHIHLHGAIERGSRLAAYQLTSRMLNGANPLHTWTAVCRIRKERFDAVRSFSTIWAPNVHCIFLLLSSFRIR</sequence>
<dbReference type="WBParaSite" id="NBR_0000134301-mRNA-1">
    <property type="protein sequence ID" value="NBR_0000134301-mRNA-1"/>
    <property type="gene ID" value="NBR_0000134301"/>
</dbReference>
<keyword evidence="5" id="KW-0539">Nucleus</keyword>
<keyword evidence="6" id="KW-0732">Signal</keyword>
<keyword evidence="2" id="KW-0805">Transcription regulation</keyword>